<evidence type="ECO:0000313" key="3">
    <source>
        <dbReference type="Proteomes" id="UP000224006"/>
    </source>
</evidence>
<comment type="caution">
    <text evidence="2">The sequence shown here is derived from an EMBL/GenBank/DDBJ whole genome shotgun (WGS) entry which is preliminary data.</text>
</comment>
<sequence length="311" mass="34327">MSLKVGIVAVFCSSLALEASSLRVQVLDAAVIQQTQLPVPGLTALPIPRFNLMIWLTNVIFPSEAPQSFRTQFTAKGCPIWYVDPNRPPALFGEDFIVTNGWSYDPSSRTIDYYGGDEMIEPQHPFPFFFLPRRATSRSALIKRNFLCQNSRVQTEVMLGSARQAGVIFRGISERNFWAFLLTSGNGLELVRVKDGERLVLATISSMNVMPGQWYSIAVEEQLGDIRTTGGVAGERQQSTVYRAQADEEFSPRGRESGTGNPQAIAKQLQTSPEAIAGSLGQDIAIIKELPEDVKNWCPYGARCAGNPFED</sequence>
<dbReference type="EMBL" id="NWUJ01000003">
    <property type="protein sequence ID" value="PFH36224.1"/>
    <property type="molecule type" value="Genomic_DNA"/>
</dbReference>
<feature type="signal peptide" evidence="1">
    <location>
        <begin position="1"/>
        <end position="21"/>
    </location>
</feature>
<dbReference type="Gene3D" id="2.60.120.560">
    <property type="entry name" value="Exo-inulinase, domain 1"/>
    <property type="match status" value="1"/>
</dbReference>
<dbReference type="AlphaFoldDB" id="A0A2A9MGC7"/>
<feature type="chain" id="PRO_5013196754" description="Laminin G domain-containing protein" evidence="1">
    <location>
        <begin position="22"/>
        <end position="311"/>
    </location>
</feature>
<protein>
    <recommendedName>
        <fullName evidence="4">Laminin G domain-containing protein</fullName>
    </recommendedName>
</protein>
<keyword evidence="3" id="KW-1185">Reference proteome</keyword>
<dbReference type="GeneID" id="40309346"/>
<dbReference type="VEuPathDB" id="ToxoDB:BESB_044160"/>
<dbReference type="OrthoDB" id="368904at2759"/>
<dbReference type="KEGG" id="bbes:BESB_044160"/>
<evidence type="ECO:0008006" key="4">
    <source>
        <dbReference type="Google" id="ProtNLM"/>
    </source>
</evidence>
<keyword evidence="1" id="KW-0732">Signal</keyword>
<evidence type="ECO:0000313" key="2">
    <source>
        <dbReference type="EMBL" id="PFH36224.1"/>
    </source>
</evidence>
<name>A0A2A9MGC7_BESBE</name>
<reference evidence="2 3" key="1">
    <citation type="submission" date="2017-09" db="EMBL/GenBank/DDBJ databases">
        <title>Genome sequencing of Besnoitia besnoiti strain Bb-Ger1.</title>
        <authorList>
            <person name="Schares G."/>
            <person name="Venepally P."/>
            <person name="Lorenzi H.A."/>
        </authorList>
    </citation>
    <scope>NUCLEOTIDE SEQUENCE [LARGE SCALE GENOMIC DNA]</scope>
    <source>
        <strain evidence="2 3">Bb-Ger1</strain>
    </source>
</reference>
<accession>A0A2A9MGC7</accession>
<dbReference type="Proteomes" id="UP000224006">
    <property type="component" value="Chromosome III"/>
</dbReference>
<gene>
    <name evidence="2" type="ORF">BESB_044160</name>
</gene>
<proteinExistence type="predicted"/>
<evidence type="ECO:0000256" key="1">
    <source>
        <dbReference type="SAM" id="SignalP"/>
    </source>
</evidence>
<organism evidence="2 3">
    <name type="scientific">Besnoitia besnoiti</name>
    <name type="common">Apicomplexan protozoan</name>
    <dbReference type="NCBI Taxonomy" id="94643"/>
    <lineage>
        <taxon>Eukaryota</taxon>
        <taxon>Sar</taxon>
        <taxon>Alveolata</taxon>
        <taxon>Apicomplexa</taxon>
        <taxon>Conoidasida</taxon>
        <taxon>Coccidia</taxon>
        <taxon>Eucoccidiorida</taxon>
        <taxon>Eimeriorina</taxon>
        <taxon>Sarcocystidae</taxon>
        <taxon>Besnoitia</taxon>
    </lineage>
</organism>
<dbReference type="RefSeq" id="XP_029220233.1">
    <property type="nucleotide sequence ID" value="XM_029362867.1"/>
</dbReference>